<dbReference type="AlphaFoldDB" id="A0A1F7F2N9"/>
<evidence type="ECO:0008006" key="3">
    <source>
        <dbReference type="Google" id="ProtNLM"/>
    </source>
</evidence>
<organism evidence="1 2">
    <name type="scientific">Candidatus Raymondbacteria bacterium RIFOXYD12_FULL_49_13</name>
    <dbReference type="NCBI Taxonomy" id="1817890"/>
    <lineage>
        <taxon>Bacteria</taxon>
        <taxon>Raymondiibacteriota</taxon>
    </lineage>
</organism>
<reference evidence="1 2" key="1">
    <citation type="journal article" date="2016" name="Nat. Commun.">
        <title>Thousands of microbial genomes shed light on interconnected biogeochemical processes in an aquifer system.</title>
        <authorList>
            <person name="Anantharaman K."/>
            <person name="Brown C.T."/>
            <person name="Hug L.A."/>
            <person name="Sharon I."/>
            <person name="Castelle C.J."/>
            <person name="Probst A.J."/>
            <person name="Thomas B.C."/>
            <person name="Singh A."/>
            <person name="Wilkins M.J."/>
            <person name="Karaoz U."/>
            <person name="Brodie E.L."/>
            <person name="Williams K.H."/>
            <person name="Hubbard S.S."/>
            <person name="Banfield J.F."/>
        </authorList>
    </citation>
    <scope>NUCLEOTIDE SEQUENCE [LARGE SCALE GENOMIC DNA]</scope>
</reference>
<proteinExistence type="predicted"/>
<comment type="caution">
    <text evidence="1">The sequence shown here is derived from an EMBL/GenBank/DDBJ whole genome shotgun (WGS) entry which is preliminary data.</text>
</comment>
<accession>A0A1F7F2N9</accession>
<gene>
    <name evidence="1" type="ORF">A2519_19130</name>
</gene>
<dbReference type="EMBL" id="MFYX01000137">
    <property type="protein sequence ID" value="OGK00930.1"/>
    <property type="molecule type" value="Genomic_DNA"/>
</dbReference>
<evidence type="ECO:0000313" key="1">
    <source>
        <dbReference type="EMBL" id="OGK00930.1"/>
    </source>
</evidence>
<dbReference type="Proteomes" id="UP000179243">
    <property type="component" value="Unassembled WGS sequence"/>
</dbReference>
<sequence length="89" mass="10442">MWKFTRHAVERMKERGYLETDVLQVLEGDVPALVYPSPREETVDLYFGNAGGKFMMIPVDREKETIITVRPMRKKEKAVYNKEVGHEKK</sequence>
<name>A0A1F7F2N9_UNCRA</name>
<evidence type="ECO:0000313" key="2">
    <source>
        <dbReference type="Proteomes" id="UP000179243"/>
    </source>
</evidence>
<protein>
    <recommendedName>
        <fullName evidence="3">Toxin</fullName>
    </recommendedName>
</protein>